<evidence type="ECO:0000313" key="2">
    <source>
        <dbReference type="EMBL" id="RSB82079.1"/>
    </source>
</evidence>
<sequence length="299" mass="33334">MAFTAKNLSAEDRFLAAILHCANQMLSIYRESPRIASIFAAQQRWLMAHAGFALHYGYPDDGRSGLYSGRFIDFAVKNDIASRNTAAAFMQEMLAYRFLRAVPGPDKRTRYLEPTEIAEQHFIRWLVAHMMILDSIDGAKRADKISADPSAMMAAIQPLIAKAIIGSEAVRNPGPTFNLFNWANSGGLVMDYLISRLPEFPRTAERVVIGPLSLREIREQFMISNTHLKRLLTQAANMGSVGWTEPSRKGDFWLSGPFILEYWNYQASKFAIIDAAAEAVLGPAVHDEPQAQPISSKVP</sequence>
<dbReference type="RefSeq" id="WP_125843471.1">
    <property type="nucleotide sequence ID" value="NZ_JACHXH010000003.1"/>
</dbReference>
<dbReference type="Proteomes" id="UP000277279">
    <property type="component" value="Unassembled WGS sequence"/>
</dbReference>
<reference evidence="1 4" key="2">
    <citation type="submission" date="2020-08" db="EMBL/GenBank/DDBJ databases">
        <title>Genomic Encyclopedia of Type Strains, Phase III (KMG-III): the genomes of soil and plant-associated and newly described type strains.</title>
        <authorList>
            <person name="Whitman W."/>
        </authorList>
    </citation>
    <scope>NUCLEOTIDE SEQUENCE [LARGE SCALE GENOMIC DNA]</scope>
    <source>
        <strain evidence="1 4">CECT 4113</strain>
    </source>
</reference>
<evidence type="ECO:0000313" key="1">
    <source>
        <dbReference type="EMBL" id="MBB3133535.1"/>
    </source>
</evidence>
<organism evidence="2 3">
    <name type="scientific">Rhizobium pisi</name>
    <dbReference type="NCBI Taxonomy" id="574561"/>
    <lineage>
        <taxon>Bacteria</taxon>
        <taxon>Pseudomonadati</taxon>
        <taxon>Pseudomonadota</taxon>
        <taxon>Alphaproteobacteria</taxon>
        <taxon>Hyphomicrobiales</taxon>
        <taxon>Rhizobiaceae</taxon>
        <taxon>Rhizobium/Agrobacterium group</taxon>
        <taxon>Rhizobium</taxon>
    </lineage>
</organism>
<dbReference type="AlphaFoldDB" id="A0A3R9C509"/>
<dbReference type="OrthoDB" id="7875733at2"/>
<dbReference type="EMBL" id="JACHXH010000003">
    <property type="protein sequence ID" value="MBB3133535.1"/>
    <property type="molecule type" value="Genomic_DNA"/>
</dbReference>
<dbReference type="Proteomes" id="UP000518315">
    <property type="component" value="Unassembled WGS sequence"/>
</dbReference>
<keyword evidence="4" id="KW-1185">Reference proteome</keyword>
<comment type="caution">
    <text evidence="2">The sequence shown here is derived from an EMBL/GenBank/DDBJ whole genome shotgun (WGS) entry which is preliminary data.</text>
</comment>
<evidence type="ECO:0000313" key="4">
    <source>
        <dbReference type="Proteomes" id="UP000518315"/>
    </source>
</evidence>
<accession>A0A3R9C509</accession>
<reference evidence="2 3" key="1">
    <citation type="submission" date="2018-11" db="EMBL/GenBank/DDBJ databases">
        <authorList>
            <person name="Huo Y."/>
        </authorList>
    </citation>
    <scope>NUCLEOTIDE SEQUENCE [LARGE SCALE GENOMIC DNA]</scope>
    <source>
        <strain evidence="2 3">DSM 30132</strain>
    </source>
</reference>
<evidence type="ECO:0000313" key="3">
    <source>
        <dbReference type="Proteomes" id="UP000277279"/>
    </source>
</evidence>
<proteinExistence type="predicted"/>
<dbReference type="EMBL" id="RJJT01000003">
    <property type="protein sequence ID" value="RSB82079.1"/>
    <property type="molecule type" value="Genomic_DNA"/>
</dbReference>
<gene>
    <name evidence="2" type="ORF">EFD55_04780</name>
    <name evidence="1" type="ORF">FHS26_001239</name>
</gene>
<name>A0A3R9C509_9HYPH</name>
<protein>
    <submittedName>
        <fullName evidence="2">Uncharacterized protein</fullName>
    </submittedName>
</protein>